<dbReference type="PANTHER" id="PTHR40050:SF1">
    <property type="entry name" value="INNER SPORE COAT PROTEIN H"/>
    <property type="match status" value="1"/>
</dbReference>
<protein>
    <submittedName>
        <fullName evidence="2">CotH protein</fullName>
    </submittedName>
</protein>
<accession>A0A1G6XRA2</accession>
<gene>
    <name evidence="2" type="ORF">SAMN05421872_11141</name>
</gene>
<evidence type="ECO:0000256" key="1">
    <source>
        <dbReference type="SAM" id="SignalP"/>
    </source>
</evidence>
<dbReference type="AlphaFoldDB" id="A0A1G6XRA2"/>
<feature type="chain" id="PRO_5011471989" evidence="1">
    <location>
        <begin position="30"/>
        <end position="595"/>
    </location>
</feature>
<dbReference type="PANTHER" id="PTHR40050">
    <property type="entry name" value="INNER SPORE COAT PROTEIN H"/>
    <property type="match status" value="1"/>
</dbReference>
<dbReference type="Proteomes" id="UP000199034">
    <property type="component" value="Unassembled WGS sequence"/>
</dbReference>
<keyword evidence="3" id="KW-1185">Reference proteome</keyword>
<sequence length="595" mass="63610">MVLVSSLRAALLTALLILAGLLVPAPAHAAAPARLAVAPAAPVAGERVVVTGTVGSARPVRLQARAGRGWRVLATGRSSRAGRFTVTTTLAATSTLRVLAPRSGRRKQVVTAERVVPVAAQSARLTLIGTGTSGTATAAISPVRAGRPVLLEALSGGAWRTVGAAAGQSARGGVSWSLSGLPRAESRSYRVRVPAWRGIPSYTGGVVGFRPTPVTWAVPQEVEALAIDTTGGAPVESKDTYVAGAMTLDGATRPLRIKGRGNSTWGWPKKPYRIKLDSAASLLGLPAEKDWALLANHGDPSLLRNWAAFALADRTRLGWNPHGRFVDLTLNGVALGSYLLVEVVERAPQRVALPEDGLLLEVDERYSWSGEPGYTTERGMPIAYKDPDDPTAAQVAELTARLEGFEDVLASIGEDPEADWSSYVDTASFVDWYLVQELFKNLDADFYSSIYLTWQPGQPFRMGPVWDFDLSSGFDGWFGEEYGAPTGWYIRGDGSAGPGDHARHDTHWLTRLLDDPAFAALVEARWATFAPIARDLVAQLPAASAVIHDSAAADLARWPDRPWGGMVHGADHPEEVAYLAGWLDARITWLDGQLS</sequence>
<keyword evidence="1" id="KW-0732">Signal</keyword>
<dbReference type="EMBL" id="FMZM01000011">
    <property type="protein sequence ID" value="SDD80542.1"/>
    <property type="molecule type" value="Genomic_DNA"/>
</dbReference>
<evidence type="ECO:0000313" key="2">
    <source>
        <dbReference type="EMBL" id="SDD80542.1"/>
    </source>
</evidence>
<evidence type="ECO:0000313" key="3">
    <source>
        <dbReference type="Proteomes" id="UP000199034"/>
    </source>
</evidence>
<organism evidence="2 3">
    <name type="scientific">Nocardioides lianchengensis</name>
    <dbReference type="NCBI Taxonomy" id="1045774"/>
    <lineage>
        <taxon>Bacteria</taxon>
        <taxon>Bacillati</taxon>
        <taxon>Actinomycetota</taxon>
        <taxon>Actinomycetes</taxon>
        <taxon>Propionibacteriales</taxon>
        <taxon>Nocardioidaceae</taxon>
        <taxon>Nocardioides</taxon>
    </lineage>
</organism>
<name>A0A1G6XRA2_9ACTN</name>
<dbReference type="InterPro" id="IPR014867">
    <property type="entry name" value="Spore_coat_CotH_CotH2/3/7"/>
</dbReference>
<feature type="signal peptide" evidence="1">
    <location>
        <begin position="1"/>
        <end position="29"/>
    </location>
</feature>
<dbReference type="Pfam" id="PF08757">
    <property type="entry name" value="CotH"/>
    <property type="match status" value="1"/>
</dbReference>
<dbReference type="STRING" id="1045774.SAMN05421872_11141"/>
<proteinExistence type="predicted"/>
<reference evidence="2 3" key="1">
    <citation type="submission" date="2016-10" db="EMBL/GenBank/DDBJ databases">
        <authorList>
            <person name="de Groot N.N."/>
        </authorList>
    </citation>
    <scope>NUCLEOTIDE SEQUENCE [LARGE SCALE GENOMIC DNA]</scope>
    <source>
        <strain evidence="2 3">CGMCC 4.6858</strain>
    </source>
</reference>